<keyword evidence="2" id="KW-0436">Ligase</keyword>
<comment type="caution">
    <text evidence="2">The sequence shown here is derived from an EMBL/GenBank/DDBJ whole genome shotgun (WGS) entry which is preliminary data.</text>
</comment>
<name>A0ABW5MRE6_9FLAO</name>
<sequence>MKPFDIVILTDSRYLSPDPTSPYITNVLLEDQIVADELKKLGIKVTRKSWDDPSFDWSHTKCAIFRATWDYFERYQEFAQWYDKTAERTIFINSKSLIDWNIDKHYLNDLNENGINIPDTFIIEPQTKTTLEATINKAKTLYKYTSNDFVLKPCIAGGARHTYKFNVSEIDAYEKVFQQLIADEAMMLQEFQTNIVKGGEISMMVFNGEFTHAVLKIAKPGDFRVQDDYGGTVHEYKPSQEEIDFAIATVKASPELPVYARVDIFKDNNEKWALAELEIFEPELWFRFNPKAAAVLADTIKNVYFD</sequence>
<dbReference type="SUPFAM" id="SSF56059">
    <property type="entry name" value="Glutathione synthetase ATP-binding domain-like"/>
    <property type="match status" value="1"/>
</dbReference>
<accession>A0ABW5MRE6</accession>
<dbReference type="PANTHER" id="PTHR39217:SF1">
    <property type="entry name" value="GLUTATHIONE SYNTHETASE"/>
    <property type="match status" value="1"/>
</dbReference>
<evidence type="ECO:0000259" key="1">
    <source>
        <dbReference type="Pfam" id="PF08443"/>
    </source>
</evidence>
<dbReference type="Proteomes" id="UP001597526">
    <property type="component" value="Unassembled WGS sequence"/>
</dbReference>
<evidence type="ECO:0000313" key="2">
    <source>
        <dbReference type="EMBL" id="MFD2585506.1"/>
    </source>
</evidence>
<dbReference type="GO" id="GO:0016874">
    <property type="term" value="F:ligase activity"/>
    <property type="evidence" value="ECO:0007669"/>
    <property type="project" value="UniProtKB-KW"/>
</dbReference>
<reference evidence="3" key="1">
    <citation type="journal article" date="2019" name="Int. J. Syst. Evol. Microbiol.">
        <title>The Global Catalogue of Microorganisms (GCM) 10K type strain sequencing project: providing services to taxonomists for standard genome sequencing and annotation.</title>
        <authorList>
            <consortium name="The Broad Institute Genomics Platform"/>
            <consortium name="The Broad Institute Genome Sequencing Center for Infectious Disease"/>
            <person name="Wu L."/>
            <person name="Ma J."/>
        </authorList>
    </citation>
    <scope>NUCLEOTIDE SEQUENCE [LARGE SCALE GENOMIC DNA]</scope>
    <source>
        <strain evidence="3">KCTC 52368</strain>
    </source>
</reference>
<proteinExistence type="predicted"/>
<dbReference type="InterPro" id="IPR053191">
    <property type="entry name" value="DcsG_Biosynth_Enzyme"/>
</dbReference>
<evidence type="ECO:0000313" key="3">
    <source>
        <dbReference type="Proteomes" id="UP001597526"/>
    </source>
</evidence>
<keyword evidence="3" id="KW-1185">Reference proteome</keyword>
<organism evidence="2 3">
    <name type="scientific">Croceitalea marina</name>
    <dbReference type="NCBI Taxonomy" id="1775166"/>
    <lineage>
        <taxon>Bacteria</taxon>
        <taxon>Pseudomonadati</taxon>
        <taxon>Bacteroidota</taxon>
        <taxon>Flavobacteriia</taxon>
        <taxon>Flavobacteriales</taxon>
        <taxon>Flavobacteriaceae</taxon>
        <taxon>Croceitalea</taxon>
    </lineage>
</organism>
<dbReference type="PANTHER" id="PTHR39217">
    <property type="match status" value="1"/>
</dbReference>
<gene>
    <name evidence="2" type="ORF">ACFSQJ_01115</name>
</gene>
<feature type="domain" description="ATP-grasp fold RimK-type" evidence="1">
    <location>
        <begin position="111"/>
        <end position="270"/>
    </location>
</feature>
<dbReference type="InterPro" id="IPR013651">
    <property type="entry name" value="ATP-grasp_RimK-type"/>
</dbReference>
<dbReference type="Pfam" id="PF08443">
    <property type="entry name" value="RimK"/>
    <property type="match status" value="1"/>
</dbReference>
<dbReference type="Gene3D" id="3.30.470.20">
    <property type="entry name" value="ATP-grasp fold, B domain"/>
    <property type="match status" value="1"/>
</dbReference>
<dbReference type="EMBL" id="JBHULB010000005">
    <property type="protein sequence ID" value="MFD2585506.1"/>
    <property type="molecule type" value="Genomic_DNA"/>
</dbReference>
<protein>
    <submittedName>
        <fullName evidence="2">RimK family alpha-L-glutamate ligase</fullName>
    </submittedName>
</protein>
<dbReference type="RefSeq" id="WP_377765157.1">
    <property type="nucleotide sequence ID" value="NZ_JBHULB010000005.1"/>
</dbReference>